<dbReference type="Proteomes" id="UP001642484">
    <property type="component" value="Unassembled WGS sequence"/>
</dbReference>
<name>A0ABP0KS06_9DINO</name>
<evidence type="ECO:0000313" key="2">
    <source>
        <dbReference type="Proteomes" id="UP001642484"/>
    </source>
</evidence>
<dbReference type="EMBL" id="CAXAMN010009735">
    <property type="protein sequence ID" value="CAK9029652.1"/>
    <property type="molecule type" value="Genomic_DNA"/>
</dbReference>
<organism evidence="1 2">
    <name type="scientific">Durusdinium trenchii</name>
    <dbReference type="NCBI Taxonomy" id="1381693"/>
    <lineage>
        <taxon>Eukaryota</taxon>
        <taxon>Sar</taxon>
        <taxon>Alveolata</taxon>
        <taxon>Dinophyceae</taxon>
        <taxon>Suessiales</taxon>
        <taxon>Symbiodiniaceae</taxon>
        <taxon>Durusdinium</taxon>
    </lineage>
</organism>
<accession>A0ABP0KS06</accession>
<reference evidence="1 2" key="1">
    <citation type="submission" date="2024-02" db="EMBL/GenBank/DDBJ databases">
        <authorList>
            <person name="Chen Y."/>
            <person name="Shah S."/>
            <person name="Dougan E. K."/>
            <person name="Thang M."/>
            <person name="Chan C."/>
        </authorList>
    </citation>
    <scope>NUCLEOTIDE SEQUENCE [LARGE SCALE GENOMIC DNA]</scope>
</reference>
<comment type="caution">
    <text evidence="1">The sequence shown here is derived from an EMBL/GenBank/DDBJ whole genome shotgun (WGS) entry which is preliminary data.</text>
</comment>
<evidence type="ECO:0000313" key="1">
    <source>
        <dbReference type="EMBL" id="CAK9029652.1"/>
    </source>
</evidence>
<protein>
    <submittedName>
        <fullName evidence="1">Uncharacterized protein</fullName>
    </submittedName>
</protein>
<proteinExistence type="predicted"/>
<gene>
    <name evidence="1" type="ORF">CCMP2556_LOCUS17568</name>
</gene>
<keyword evidence="2" id="KW-1185">Reference proteome</keyword>
<sequence>MSGTLPLHCGRGTKYETESEVALTGKILPGNGDVRKRRASEVEPKTKCPTELTLLALLEHGSAKDMSIIKGLTSDDIKKVMASRKRGRGMAGDLQTLPAVLQRKISIRQLIAENGVA</sequence>